<gene>
    <name evidence="2" type="ORF">NCTC13150_00834</name>
</gene>
<evidence type="ECO:0000313" key="2">
    <source>
        <dbReference type="EMBL" id="VFB16312.1"/>
    </source>
</evidence>
<evidence type="ECO:0008006" key="4">
    <source>
        <dbReference type="Google" id="ProtNLM"/>
    </source>
</evidence>
<evidence type="ECO:0000256" key="1">
    <source>
        <dbReference type="SAM" id="SignalP"/>
    </source>
</evidence>
<comment type="caution">
    <text evidence="2">The sequence shown here is derived from an EMBL/GenBank/DDBJ whole genome shotgun (WGS) entry which is preliminary data.</text>
</comment>
<dbReference type="PROSITE" id="PS51257">
    <property type="entry name" value="PROKAR_LIPOPROTEIN"/>
    <property type="match status" value="1"/>
</dbReference>
<keyword evidence="1" id="KW-0732">Signal</keyword>
<name>A0A8H2M702_9FIRM</name>
<evidence type="ECO:0000313" key="3">
    <source>
        <dbReference type="Proteomes" id="UP000377798"/>
    </source>
</evidence>
<reference evidence="2 3" key="1">
    <citation type="submission" date="2019-02" db="EMBL/GenBank/DDBJ databases">
        <authorList>
            <consortium name="Pathogen Informatics"/>
        </authorList>
    </citation>
    <scope>NUCLEOTIDE SEQUENCE [LARGE SCALE GENOMIC DNA]</scope>
    <source>
        <strain evidence="2 3">3012STDY7089603</strain>
    </source>
</reference>
<sequence length="167" mass="19440">MKIKRFMALALILLLTGCKDVTLQVNNAYDPPRITRAPIEGKWTIIKTIFTPENRLDDFSYKKYIGNDLIISSKAVIIDKAVIHKPSFQIRRVNSNLLLEREFNTTKESMGIKGDYLYIIDIYDNENKCFEVYREKDDLAYININGIFMQIKKTSDQVTDKDIENFS</sequence>
<accession>A0A8H2M702</accession>
<dbReference type="RefSeq" id="WP_072469267.1">
    <property type="nucleotide sequence ID" value="NZ_CAACYI010000001.1"/>
</dbReference>
<dbReference type="AlphaFoldDB" id="A0A8H2M702"/>
<dbReference type="EMBL" id="CAACYI010000001">
    <property type="protein sequence ID" value="VFB16312.1"/>
    <property type="molecule type" value="Genomic_DNA"/>
</dbReference>
<feature type="chain" id="PRO_5039269653" description="Lipocalin-like domain-containing protein" evidence="1">
    <location>
        <begin position="24"/>
        <end position="167"/>
    </location>
</feature>
<dbReference type="Proteomes" id="UP000377798">
    <property type="component" value="Unassembled WGS sequence"/>
</dbReference>
<organism evidence="2 3">
    <name type="scientific">Urinicoccus massiliensis</name>
    <dbReference type="NCBI Taxonomy" id="1723382"/>
    <lineage>
        <taxon>Bacteria</taxon>
        <taxon>Bacillati</taxon>
        <taxon>Bacillota</taxon>
        <taxon>Tissierellia</taxon>
        <taxon>Tissierellales</taxon>
        <taxon>Peptoniphilaceae</taxon>
        <taxon>Urinicoccus</taxon>
    </lineage>
</organism>
<feature type="signal peptide" evidence="1">
    <location>
        <begin position="1"/>
        <end position="23"/>
    </location>
</feature>
<keyword evidence="3" id="KW-1185">Reference proteome</keyword>
<protein>
    <recommendedName>
        <fullName evidence="4">Lipocalin-like domain-containing protein</fullName>
    </recommendedName>
</protein>
<proteinExistence type="predicted"/>